<accession>A0A1W0VRX2</accession>
<dbReference type="AlphaFoldDB" id="A0A1W0VRX2"/>
<gene>
    <name evidence="1" type="ORF">SORBI_3010G073366</name>
</gene>
<reference evidence="2" key="2">
    <citation type="journal article" date="2018" name="Plant J.">
        <title>The Sorghum bicolor reference genome: improved assembly, gene annotations, a transcriptome atlas, and signatures of genome organization.</title>
        <authorList>
            <person name="McCormick R.F."/>
            <person name="Truong S.K."/>
            <person name="Sreedasyam A."/>
            <person name="Jenkins J."/>
            <person name="Shu S."/>
            <person name="Sims D."/>
            <person name="Kennedy M."/>
            <person name="Amirebrahimi M."/>
            <person name="Weers B.D."/>
            <person name="McKinley B."/>
            <person name="Mattison A."/>
            <person name="Morishige D.T."/>
            <person name="Grimwood J."/>
            <person name="Schmutz J."/>
            <person name="Mullet J.E."/>
        </authorList>
    </citation>
    <scope>NUCLEOTIDE SEQUENCE [LARGE SCALE GENOMIC DNA]</scope>
    <source>
        <strain evidence="2">cv. BTx623</strain>
    </source>
</reference>
<evidence type="ECO:0000313" key="1">
    <source>
        <dbReference type="EMBL" id="OQU76004.1"/>
    </source>
</evidence>
<dbReference type="Gramene" id="OQU76004">
    <property type="protein sequence ID" value="OQU76004"/>
    <property type="gene ID" value="SORBI_3010G073366"/>
</dbReference>
<dbReference type="PANTHER" id="PTHR31789:SF1">
    <property type="entry name" value="OS05G0482600 PROTEIN"/>
    <property type="match status" value="1"/>
</dbReference>
<dbReference type="EMBL" id="CM000769">
    <property type="protein sequence ID" value="OQU76004.1"/>
    <property type="molecule type" value="Genomic_DNA"/>
</dbReference>
<name>A0A1W0VRX2_SORBI</name>
<dbReference type="InParanoid" id="A0A1W0VRX2"/>
<dbReference type="Proteomes" id="UP000000768">
    <property type="component" value="Chromosome 10"/>
</dbReference>
<dbReference type="STRING" id="4558.A0A1W0VRX2"/>
<protein>
    <submittedName>
        <fullName evidence="1">Uncharacterized protein</fullName>
    </submittedName>
</protein>
<reference evidence="1 2" key="1">
    <citation type="journal article" date="2009" name="Nature">
        <title>The Sorghum bicolor genome and the diversification of grasses.</title>
        <authorList>
            <person name="Paterson A.H."/>
            <person name="Bowers J.E."/>
            <person name="Bruggmann R."/>
            <person name="Dubchak I."/>
            <person name="Grimwood J."/>
            <person name="Gundlach H."/>
            <person name="Haberer G."/>
            <person name="Hellsten U."/>
            <person name="Mitros T."/>
            <person name="Poliakov A."/>
            <person name="Schmutz J."/>
            <person name="Spannagl M."/>
            <person name="Tang H."/>
            <person name="Wang X."/>
            <person name="Wicker T."/>
            <person name="Bharti A.K."/>
            <person name="Chapman J."/>
            <person name="Feltus F.A."/>
            <person name="Gowik U."/>
            <person name="Grigoriev I.V."/>
            <person name="Lyons E."/>
            <person name="Maher C.A."/>
            <person name="Martis M."/>
            <person name="Narechania A."/>
            <person name="Otillar R.P."/>
            <person name="Penning B.W."/>
            <person name="Salamov A.A."/>
            <person name="Wang Y."/>
            <person name="Zhang L."/>
            <person name="Carpita N.C."/>
            <person name="Freeling M."/>
            <person name="Gingle A.R."/>
            <person name="Hash C.T."/>
            <person name="Keller B."/>
            <person name="Klein P."/>
            <person name="Kresovich S."/>
            <person name="McCann M.C."/>
            <person name="Ming R."/>
            <person name="Peterson D.G."/>
            <person name="Mehboob-ur-Rahman"/>
            <person name="Ware D."/>
            <person name="Westhoff P."/>
            <person name="Mayer K.F."/>
            <person name="Messing J."/>
            <person name="Rokhsar D.S."/>
        </authorList>
    </citation>
    <scope>NUCLEOTIDE SEQUENCE [LARGE SCALE GENOMIC DNA]</scope>
    <source>
        <strain evidence="2">cv. BTx623</strain>
    </source>
</reference>
<keyword evidence="2" id="KW-1185">Reference proteome</keyword>
<proteinExistence type="predicted"/>
<evidence type="ECO:0000313" key="2">
    <source>
        <dbReference type="Proteomes" id="UP000000768"/>
    </source>
</evidence>
<organism evidence="1 2">
    <name type="scientific">Sorghum bicolor</name>
    <name type="common">Sorghum</name>
    <name type="synonym">Sorghum vulgare</name>
    <dbReference type="NCBI Taxonomy" id="4558"/>
    <lineage>
        <taxon>Eukaryota</taxon>
        <taxon>Viridiplantae</taxon>
        <taxon>Streptophyta</taxon>
        <taxon>Embryophyta</taxon>
        <taxon>Tracheophyta</taxon>
        <taxon>Spermatophyta</taxon>
        <taxon>Magnoliopsida</taxon>
        <taxon>Liliopsida</taxon>
        <taxon>Poales</taxon>
        <taxon>Poaceae</taxon>
        <taxon>PACMAD clade</taxon>
        <taxon>Panicoideae</taxon>
        <taxon>Andropogonodae</taxon>
        <taxon>Andropogoneae</taxon>
        <taxon>Sorghinae</taxon>
        <taxon>Sorghum</taxon>
    </lineage>
</organism>
<sequence>MGRRRNAQRHEGGAVEVEDVNDKWWRVVGSDGSRARSSRPVPASNGRVLHRELLGGRNTARKLMCREIGQLRGRMPPRPDVNFCTEKFRRFKPEEHFFVHDGMEHRPLGTTTSITGITAANDFIFVVASSGVCMAFRHTKNSSIAPYRRDGQIWYFNNLGERIKLVFYNKINDSIIIVALTRHGIGYQTRALPLEPGILIVAYMLTETYLPQSKYCQLKTGQC</sequence>
<dbReference type="PANTHER" id="PTHR31789">
    <property type="entry name" value="OS05G0482600 PROTEIN"/>
    <property type="match status" value="1"/>
</dbReference>